<reference evidence="2 5" key="2">
    <citation type="journal article" date="2014" name="BMC Genomics">
        <title>An improved genome release (version Mt4.0) for the model legume Medicago truncatula.</title>
        <authorList>
            <person name="Tang H."/>
            <person name="Krishnakumar V."/>
            <person name="Bidwell S."/>
            <person name="Rosen B."/>
            <person name="Chan A."/>
            <person name="Zhou S."/>
            <person name="Gentzbittel L."/>
            <person name="Childs K.L."/>
            <person name="Yandell M."/>
            <person name="Gundlach H."/>
            <person name="Mayer K.F."/>
            <person name="Schwartz D.C."/>
            <person name="Town C.D."/>
        </authorList>
    </citation>
    <scope>GENOME REANNOTATION</scope>
    <source>
        <strain evidence="2">A17</strain>
        <strain evidence="4 5">cv. Jemalong A17</strain>
    </source>
</reference>
<keyword evidence="5" id="KW-1185">Reference proteome</keyword>
<dbReference type="KEGG" id="mtr:25499185"/>
<accession>A0A072U3B7</accession>
<dbReference type="Proteomes" id="UP000265566">
    <property type="component" value="Chromosome 7"/>
</dbReference>
<dbReference type="Gramene" id="rna42822">
    <property type="protein sequence ID" value="RHN48136.1"/>
    <property type="gene ID" value="gene42822"/>
</dbReference>
<evidence type="ECO:0000313" key="4">
    <source>
        <dbReference type="EnsemblPlants" id="KEH23841"/>
    </source>
</evidence>
<dbReference type="InterPro" id="IPR025114">
    <property type="entry name" value="D27-like_C"/>
</dbReference>
<name>A0A072U3B7_MEDTR</name>
<dbReference type="EC" id="5.2.1.14" evidence="3"/>
<protein>
    <submittedName>
        <fullName evidence="2">Beta-carotene isomerase D27</fullName>
    </submittedName>
    <submittedName>
        <fullName evidence="3">Putative beta-carotene isomerase</fullName>
        <ecNumber evidence="3">5.2.1.14</ecNumber>
    </submittedName>
</protein>
<feature type="domain" description="Beta-carotene isomerase D27-like C-terminal" evidence="1">
    <location>
        <begin position="143"/>
        <end position="222"/>
    </location>
</feature>
<evidence type="ECO:0000313" key="5">
    <source>
        <dbReference type="Proteomes" id="UP000002051"/>
    </source>
</evidence>
<dbReference type="EMBL" id="PSQE01000007">
    <property type="protein sequence ID" value="RHN48136.1"/>
    <property type="molecule type" value="Genomic_DNA"/>
</dbReference>
<dbReference type="OrthoDB" id="416096at2759"/>
<reference evidence="3" key="4">
    <citation type="journal article" date="2018" name="Nat. Plants">
        <title>Whole-genome landscape of Medicago truncatula symbiotic genes.</title>
        <authorList>
            <person name="Pecrix Y."/>
            <person name="Gamas P."/>
            <person name="Carrere S."/>
        </authorList>
    </citation>
    <scope>NUCLEOTIDE SEQUENCE</scope>
    <source>
        <tissue evidence="3">Leaves</tissue>
    </source>
</reference>
<dbReference type="EnsemblPlants" id="KEH23841">
    <property type="protein sequence ID" value="KEH23841"/>
    <property type="gene ID" value="MTR_7g095920"/>
</dbReference>
<gene>
    <name evidence="4" type="primary">25499185</name>
    <name evidence="2" type="ordered locus">MTR_7g095920</name>
    <name evidence="3" type="ORF">MtrunA17_Chr7g0260531</name>
</gene>
<dbReference type="Pfam" id="PF13225">
    <property type="entry name" value="D27-like_C"/>
    <property type="match status" value="1"/>
</dbReference>
<dbReference type="PANTHER" id="PTHR33591">
    <property type="entry name" value="BETA-CAROTENE ISOMERASE D27"/>
    <property type="match status" value="1"/>
</dbReference>
<dbReference type="InterPro" id="IPR038938">
    <property type="entry name" value="D27-like"/>
</dbReference>
<dbReference type="GO" id="GO:0005506">
    <property type="term" value="F:iron ion binding"/>
    <property type="evidence" value="ECO:0007669"/>
    <property type="project" value="InterPro"/>
</dbReference>
<dbReference type="PANTHER" id="PTHR33591:SF1">
    <property type="entry name" value="BETA-CAROTENE ISOMERASE D27, CHLOROPLASTIC"/>
    <property type="match status" value="1"/>
</dbReference>
<dbReference type="Proteomes" id="UP000002051">
    <property type="component" value="Unassembled WGS sequence"/>
</dbReference>
<organism evidence="2 5">
    <name type="scientific">Medicago truncatula</name>
    <name type="common">Barrel medic</name>
    <name type="synonym">Medicago tribuloides</name>
    <dbReference type="NCBI Taxonomy" id="3880"/>
    <lineage>
        <taxon>Eukaryota</taxon>
        <taxon>Viridiplantae</taxon>
        <taxon>Streptophyta</taxon>
        <taxon>Embryophyta</taxon>
        <taxon>Tracheophyta</taxon>
        <taxon>Spermatophyta</taxon>
        <taxon>Magnoliopsida</taxon>
        <taxon>eudicotyledons</taxon>
        <taxon>Gunneridae</taxon>
        <taxon>Pentapetalae</taxon>
        <taxon>rosids</taxon>
        <taxon>fabids</taxon>
        <taxon>Fabales</taxon>
        <taxon>Fabaceae</taxon>
        <taxon>Papilionoideae</taxon>
        <taxon>50 kb inversion clade</taxon>
        <taxon>NPAAA clade</taxon>
        <taxon>Hologalegina</taxon>
        <taxon>IRL clade</taxon>
        <taxon>Trifolieae</taxon>
        <taxon>Medicago</taxon>
    </lineage>
</organism>
<reference evidence="2 5" key="1">
    <citation type="journal article" date="2011" name="Nature">
        <title>The Medicago genome provides insight into the evolution of rhizobial symbioses.</title>
        <authorList>
            <person name="Young N.D."/>
            <person name="Debelle F."/>
            <person name="Oldroyd G.E."/>
            <person name="Geurts R."/>
            <person name="Cannon S.B."/>
            <person name="Udvardi M.K."/>
            <person name="Benedito V.A."/>
            <person name="Mayer K.F."/>
            <person name="Gouzy J."/>
            <person name="Schoof H."/>
            <person name="Van de Peer Y."/>
            <person name="Proost S."/>
            <person name="Cook D.R."/>
            <person name="Meyers B.C."/>
            <person name="Spannagl M."/>
            <person name="Cheung F."/>
            <person name="De Mita S."/>
            <person name="Krishnakumar V."/>
            <person name="Gundlach H."/>
            <person name="Zhou S."/>
            <person name="Mudge J."/>
            <person name="Bharti A.K."/>
            <person name="Murray J.D."/>
            <person name="Naoumkina M.A."/>
            <person name="Rosen B."/>
            <person name="Silverstein K.A."/>
            <person name="Tang H."/>
            <person name="Rombauts S."/>
            <person name="Zhao P.X."/>
            <person name="Zhou P."/>
            <person name="Barbe V."/>
            <person name="Bardou P."/>
            <person name="Bechner M."/>
            <person name="Bellec A."/>
            <person name="Berger A."/>
            <person name="Berges H."/>
            <person name="Bidwell S."/>
            <person name="Bisseling T."/>
            <person name="Choisne N."/>
            <person name="Couloux A."/>
            <person name="Denny R."/>
            <person name="Deshpande S."/>
            <person name="Dai X."/>
            <person name="Doyle J.J."/>
            <person name="Dudez A.M."/>
            <person name="Farmer A.D."/>
            <person name="Fouteau S."/>
            <person name="Franken C."/>
            <person name="Gibelin C."/>
            <person name="Gish J."/>
            <person name="Goldstein S."/>
            <person name="Gonzalez A.J."/>
            <person name="Green P.J."/>
            <person name="Hallab A."/>
            <person name="Hartog M."/>
            <person name="Hua A."/>
            <person name="Humphray S.J."/>
            <person name="Jeong D.H."/>
            <person name="Jing Y."/>
            <person name="Jocker A."/>
            <person name="Kenton S.M."/>
            <person name="Kim D.J."/>
            <person name="Klee K."/>
            <person name="Lai H."/>
            <person name="Lang C."/>
            <person name="Lin S."/>
            <person name="Macmil S.L."/>
            <person name="Magdelenat G."/>
            <person name="Matthews L."/>
            <person name="McCorrison J."/>
            <person name="Monaghan E.L."/>
            <person name="Mun J.H."/>
            <person name="Najar F.Z."/>
            <person name="Nicholson C."/>
            <person name="Noirot C."/>
            <person name="O'Bleness M."/>
            <person name="Paule C.R."/>
            <person name="Poulain J."/>
            <person name="Prion F."/>
            <person name="Qin B."/>
            <person name="Qu C."/>
            <person name="Retzel E.F."/>
            <person name="Riddle C."/>
            <person name="Sallet E."/>
            <person name="Samain S."/>
            <person name="Samson N."/>
            <person name="Sanders I."/>
            <person name="Saurat O."/>
            <person name="Scarpelli C."/>
            <person name="Schiex T."/>
            <person name="Segurens B."/>
            <person name="Severin A.J."/>
            <person name="Sherrier D.J."/>
            <person name="Shi R."/>
            <person name="Sims S."/>
            <person name="Singer S.R."/>
            <person name="Sinharoy S."/>
            <person name="Sterck L."/>
            <person name="Viollet A."/>
            <person name="Wang B.B."/>
            <person name="Wang K."/>
            <person name="Wang M."/>
            <person name="Wang X."/>
            <person name="Warfsmann J."/>
            <person name="Weissenbach J."/>
            <person name="White D.D."/>
            <person name="White J.D."/>
            <person name="Wiley G.B."/>
            <person name="Wincker P."/>
            <person name="Xing Y."/>
            <person name="Yang L."/>
            <person name="Yao Z."/>
            <person name="Ying F."/>
            <person name="Zhai J."/>
            <person name="Zhou L."/>
            <person name="Zuber A."/>
            <person name="Denarie J."/>
            <person name="Dixon R.A."/>
            <person name="May G.D."/>
            <person name="Schwartz D.C."/>
            <person name="Rogers J."/>
            <person name="Quetier F."/>
            <person name="Town C.D."/>
            <person name="Roe B.A."/>
        </authorList>
    </citation>
    <scope>NUCLEOTIDE SEQUENCE [LARGE SCALE GENOMIC DNA]</scope>
    <source>
        <strain evidence="2">A17</strain>
        <strain evidence="4 5">cv. Jemalong A17</strain>
    </source>
</reference>
<reference evidence="4" key="3">
    <citation type="submission" date="2015-04" db="UniProtKB">
        <authorList>
            <consortium name="EnsemblPlants"/>
        </authorList>
    </citation>
    <scope>IDENTIFICATION</scope>
    <source>
        <strain evidence="4">cv. Jemalong A17</strain>
    </source>
</reference>
<keyword evidence="2" id="KW-0413">Isomerase</keyword>
<evidence type="ECO:0000259" key="1">
    <source>
        <dbReference type="Pfam" id="PF13225"/>
    </source>
</evidence>
<sequence length="248" mass="28285">METNVFRQNRISTLTSTTHYNLIKHPPSIVSVLRKPSNHDITEETAKSVYKDNWFDLIAINHLSKTVQAATGLRNNKSGYESLVEAATMAKQKFNAIQQQEVTIQALDKLFPQFVFALIKKQPLPPKFTREFFALITTMFFTWLLGPSEVRESEINGRIERNAVYIKKCRFLEETNCVGMCVNMCKLPTQSFIKNTLGMPVNMVPNFDDMSCEMIFGQDPPASIDDPSLKQPCYKQCKVYRSHGADCL</sequence>
<proteinExistence type="predicted"/>
<dbReference type="HOGENOM" id="CLU_076741_0_2_1"/>
<dbReference type="AlphaFoldDB" id="A0A072U3B7"/>
<dbReference type="EMBL" id="CM001223">
    <property type="protein sequence ID" value="KEH23841.1"/>
    <property type="molecule type" value="Genomic_DNA"/>
</dbReference>
<evidence type="ECO:0000313" key="2">
    <source>
        <dbReference type="EMBL" id="KEH23841.1"/>
    </source>
</evidence>
<dbReference type="STRING" id="3880.A0A072U3B7"/>
<evidence type="ECO:0000313" key="3">
    <source>
        <dbReference type="EMBL" id="RHN48136.1"/>
    </source>
</evidence>
<dbReference type="GO" id="GO:0106365">
    <property type="term" value="F:beta-carotene isomerase activity"/>
    <property type="evidence" value="ECO:0007669"/>
    <property type="project" value="UniProtKB-EC"/>
</dbReference>